<feature type="region of interest" description="Disordered" evidence="4">
    <location>
        <begin position="1"/>
        <end position="66"/>
    </location>
</feature>
<dbReference type="AlphaFoldDB" id="D7MXY8"/>
<evidence type="ECO:0000259" key="5">
    <source>
        <dbReference type="Pfam" id="PF09368"/>
    </source>
</evidence>
<keyword evidence="7" id="KW-1185">Reference proteome</keyword>
<organism evidence="7">
    <name type="scientific">Arabidopsis lyrata subsp. lyrata</name>
    <name type="common">Lyre-leaved rock-cress</name>
    <dbReference type="NCBI Taxonomy" id="81972"/>
    <lineage>
        <taxon>Eukaryota</taxon>
        <taxon>Viridiplantae</taxon>
        <taxon>Streptophyta</taxon>
        <taxon>Embryophyta</taxon>
        <taxon>Tracheophyta</taxon>
        <taxon>Spermatophyta</taxon>
        <taxon>Magnoliopsida</taxon>
        <taxon>eudicotyledons</taxon>
        <taxon>Gunneridae</taxon>
        <taxon>Pentapetalae</taxon>
        <taxon>rosids</taxon>
        <taxon>malvids</taxon>
        <taxon>Brassicales</taxon>
        <taxon>Brassicaceae</taxon>
        <taxon>Camelineae</taxon>
        <taxon>Arabidopsis</taxon>
    </lineage>
</organism>
<keyword evidence="3" id="KW-0539">Nucleus</keyword>
<evidence type="ECO:0000313" key="7">
    <source>
        <dbReference type="Proteomes" id="UP000008694"/>
    </source>
</evidence>
<dbReference type="Gramene" id="Al_scaffold_0677_2">
    <property type="protein sequence ID" value="Al_scaffold_0677_2"/>
    <property type="gene ID" value="Al_scaffold_0677_2"/>
</dbReference>
<feature type="non-terminal residue" evidence="6">
    <location>
        <position position="1"/>
    </location>
</feature>
<feature type="compositionally biased region" description="Basic and acidic residues" evidence="4">
    <location>
        <begin position="29"/>
        <end position="42"/>
    </location>
</feature>
<dbReference type="PANTHER" id="PTHR13237:SF8">
    <property type="entry name" value="SOMETHING ABOUT SILENCING PROTEIN 10"/>
    <property type="match status" value="1"/>
</dbReference>
<feature type="compositionally biased region" description="Basic residues" evidence="4">
    <location>
        <begin position="18"/>
        <end position="28"/>
    </location>
</feature>
<evidence type="ECO:0000256" key="3">
    <source>
        <dbReference type="ARBA" id="ARBA00023242"/>
    </source>
</evidence>
<feature type="domain" description="Sas10 C-terminal" evidence="5">
    <location>
        <begin position="1"/>
        <end position="64"/>
    </location>
</feature>
<protein>
    <submittedName>
        <fullName evidence="6">Predicted protein</fullName>
    </submittedName>
</protein>
<feature type="compositionally biased region" description="Polar residues" evidence="4">
    <location>
        <begin position="54"/>
        <end position="66"/>
    </location>
</feature>
<proteinExistence type="inferred from homology"/>
<dbReference type="HOGENOM" id="CLU_2838666_0_0_1"/>
<gene>
    <name evidence="6" type="ORF">ARALYDRAFT_686604</name>
</gene>
<dbReference type="STRING" id="81972.D7MXY8"/>
<dbReference type="GO" id="GO:0032040">
    <property type="term" value="C:small-subunit processome"/>
    <property type="evidence" value="ECO:0007669"/>
    <property type="project" value="TreeGrafter"/>
</dbReference>
<dbReference type="Proteomes" id="UP000008694">
    <property type="component" value="Unassembled WGS sequence"/>
</dbReference>
<dbReference type="EMBL" id="GL349145">
    <property type="protein sequence ID" value="EFH38595.1"/>
    <property type="molecule type" value="Genomic_DNA"/>
</dbReference>
<dbReference type="Pfam" id="PF09368">
    <property type="entry name" value="Sas10"/>
    <property type="match status" value="1"/>
</dbReference>
<reference evidence="7" key="1">
    <citation type="journal article" date="2011" name="Nat. Genet.">
        <title>The Arabidopsis lyrata genome sequence and the basis of rapid genome size change.</title>
        <authorList>
            <person name="Hu T.T."/>
            <person name="Pattyn P."/>
            <person name="Bakker E.G."/>
            <person name="Cao J."/>
            <person name="Cheng J.-F."/>
            <person name="Clark R.M."/>
            <person name="Fahlgren N."/>
            <person name="Fawcett J.A."/>
            <person name="Grimwood J."/>
            <person name="Gundlach H."/>
            <person name="Haberer G."/>
            <person name="Hollister J.D."/>
            <person name="Ossowski S."/>
            <person name="Ottilar R.P."/>
            <person name="Salamov A.A."/>
            <person name="Schneeberger K."/>
            <person name="Spannagl M."/>
            <person name="Wang X."/>
            <person name="Yang L."/>
            <person name="Nasrallah M.E."/>
            <person name="Bergelson J."/>
            <person name="Carrington J.C."/>
            <person name="Gaut B.S."/>
            <person name="Schmutz J."/>
            <person name="Mayer K.F.X."/>
            <person name="Van de Peer Y."/>
            <person name="Grigoriev I.V."/>
            <person name="Nordborg M."/>
            <person name="Weigel D."/>
            <person name="Guo Y.-L."/>
        </authorList>
    </citation>
    <scope>NUCLEOTIDE SEQUENCE [LARGE SCALE GENOMIC DNA]</scope>
    <source>
        <strain evidence="7">cv. MN47</strain>
    </source>
</reference>
<evidence type="ECO:0000256" key="4">
    <source>
        <dbReference type="SAM" id="MobiDB-lite"/>
    </source>
</evidence>
<comment type="similarity">
    <text evidence="2">Belongs to the SAS10 family.</text>
</comment>
<dbReference type="GO" id="GO:0000462">
    <property type="term" value="P:maturation of SSU-rRNA from tricistronic rRNA transcript (SSU-rRNA, 5.8S rRNA, LSU-rRNA)"/>
    <property type="evidence" value="ECO:0007669"/>
    <property type="project" value="TreeGrafter"/>
</dbReference>
<name>D7MXY8_ARALL</name>
<evidence type="ECO:0000256" key="2">
    <source>
        <dbReference type="ARBA" id="ARBA00010979"/>
    </source>
</evidence>
<dbReference type="InterPro" id="IPR018972">
    <property type="entry name" value="Sas10_C_dom"/>
</dbReference>
<accession>D7MXY8</accession>
<evidence type="ECO:0000256" key="1">
    <source>
        <dbReference type="ARBA" id="ARBA00004123"/>
    </source>
</evidence>
<comment type="subcellular location">
    <subcellularLocation>
        <location evidence="1">Nucleus</location>
    </subcellularLocation>
</comment>
<evidence type="ECO:0000313" key="6">
    <source>
        <dbReference type="EMBL" id="EFH38595.1"/>
    </source>
</evidence>
<dbReference type="PANTHER" id="PTHR13237">
    <property type="entry name" value="SOMETHING ABOUT SILENCING PROTEIN 10-RELATED"/>
    <property type="match status" value="1"/>
</dbReference>
<dbReference type="eggNOG" id="KOG3118">
    <property type="taxonomic scope" value="Eukaryota"/>
</dbReference>
<sequence>IMSNRGLTRQRNKDLKNPRKKYRNKHEKKVIDRKGQVRDIRKQTGPYSGETRGINPNTSRSIRIKN</sequence>